<protein>
    <submittedName>
        <fullName evidence="1">Uncharacterized protein</fullName>
    </submittedName>
</protein>
<dbReference type="EMBL" id="BART01010730">
    <property type="protein sequence ID" value="GAG89992.1"/>
    <property type="molecule type" value="Genomic_DNA"/>
</dbReference>
<evidence type="ECO:0000313" key="1">
    <source>
        <dbReference type="EMBL" id="GAG89992.1"/>
    </source>
</evidence>
<name>X1C9T9_9ZZZZ</name>
<organism evidence="1">
    <name type="scientific">marine sediment metagenome</name>
    <dbReference type="NCBI Taxonomy" id="412755"/>
    <lineage>
        <taxon>unclassified sequences</taxon>
        <taxon>metagenomes</taxon>
        <taxon>ecological metagenomes</taxon>
    </lineage>
</organism>
<gene>
    <name evidence="1" type="ORF">S01H4_23199</name>
</gene>
<dbReference type="AlphaFoldDB" id="X1C9T9"/>
<accession>X1C9T9</accession>
<reference evidence="1" key="1">
    <citation type="journal article" date="2014" name="Front. Microbiol.">
        <title>High frequency of phylogenetically diverse reductive dehalogenase-homologous genes in deep subseafloor sedimentary metagenomes.</title>
        <authorList>
            <person name="Kawai M."/>
            <person name="Futagami T."/>
            <person name="Toyoda A."/>
            <person name="Takaki Y."/>
            <person name="Nishi S."/>
            <person name="Hori S."/>
            <person name="Arai W."/>
            <person name="Tsubouchi T."/>
            <person name="Morono Y."/>
            <person name="Uchiyama I."/>
            <person name="Ito T."/>
            <person name="Fujiyama A."/>
            <person name="Inagaki F."/>
            <person name="Takami H."/>
        </authorList>
    </citation>
    <scope>NUCLEOTIDE SEQUENCE</scope>
    <source>
        <strain evidence="1">Expedition CK06-06</strain>
    </source>
</reference>
<comment type="caution">
    <text evidence="1">The sequence shown here is derived from an EMBL/GenBank/DDBJ whole genome shotgun (WGS) entry which is preliminary data.</text>
</comment>
<proteinExistence type="predicted"/>
<sequence>MEKPEKLEQEHLEYLDGLRESGVTNMFGARPYLKQSFDLNKKEAGEILAYWMKTFSERHPQK</sequence>